<dbReference type="Gene3D" id="3.30.40.10">
    <property type="entry name" value="Zinc/RING finger domain, C3HC4 (zinc finger)"/>
    <property type="match status" value="1"/>
</dbReference>
<feature type="region of interest" description="Disordered" evidence="5">
    <location>
        <begin position="102"/>
        <end position="133"/>
    </location>
</feature>
<dbReference type="GO" id="GO:0016567">
    <property type="term" value="P:protein ubiquitination"/>
    <property type="evidence" value="ECO:0007669"/>
    <property type="project" value="TreeGrafter"/>
</dbReference>
<evidence type="ECO:0000256" key="2">
    <source>
        <dbReference type="ARBA" id="ARBA00022771"/>
    </source>
</evidence>
<evidence type="ECO:0000313" key="8">
    <source>
        <dbReference type="EMBL" id="PLW54705.1"/>
    </source>
</evidence>
<evidence type="ECO:0000256" key="5">
    <source>
        <dbReference type="SAM" id="MobiDB-lite"/>
    </source>
</evidence>
<evidence type="ECO:0000259" key="7">
    <source>
        <dbReference type="PROSITE" id="PS50089"/>
    </source>
</evidence>
<evidence type="ECO:0000256" key="4">
    <source>
        <dbReference type="PROSITE-ProRule" id="PRU00175"/>
    </source>
</evidence>
<dbReference type="GO" id="GO:0061630">
    <property type="term" value="F:ubiquitin protein ligase activity"/>
    <property type="evidence" value="ECO:0007669"/>
    <property type="project" value="TreeGrafter"/>
</dbReference>
<feature type="compositionally biased region" description="Polar residues" evidence="5">
    <location>
        <begin position="111"/>
        <end position="133"/>
    </location>
</feature>
<organism evidence="8 9">
    <name type="scientific">Puccinia coronata f. sp. avenae</name>
    <dbReference type="NCBI Taxonomy" id="200324"/>
    <lineage>
        <taxon>Eukaryota</taxon>
        <taxon>Fungi</taxon>
        <taxon>Dikarya</taxon>
        <taxon>Basidiomycota</taxon>
        <taxon>Pucciniomycotina</taxon>
        <taxon>Pucciniomycetes</taxon>
        <taxon>Pucciniales</taxon>
        <taxon>Pucciniaceae</taxon>
        <taxon>Puccinia</taxon>
    </lineage>
</organism>
<protein>
    <recommendedName>
        <fullName evidence="7">RING-type domain-containing protein</fullName>
    </recommendedName>
</protein>
<keyword evidence="2 4" id="KW-0863">Zinc-finger</keyword>
<dbReference type="STRING" id="200324.A0A2N5VXJ8"/>
<evidence type="ECO:0000256" key="3">
    <source>
        <dbReference type="ARBA" id="ARBA00022833"/>
    </source>
</evidence>
<dbReference type="SUPFAM" id="SSF57850">
    <property type="entry name" value="RING/U-box"/>
    <property type="match status" value="1"/>
</dbReference>
<accession>A0A2N5VXJ8</accession>
<dbReference type="PROSITE" id="PS50089">
    <property type="entry name" value="ZF_RING_2"/>
    <property type="match status" value="1"/>
</dbReference>
<keyword evidence="6" id="KW-0732">Signal</keyword>
<dbReference type="Pfam" id="PF13639">
    <property type="entry name" value="zf-RING_2"/>
    <property type="match status" value="1"/>
</dbReference>
<keyword evidence="9" id="KW-1185">Reference proteome</keyword>
<dbReference type="SMART" id="SM00184">
    <property type="entry name" value="RING"/>
    <property type="match status" value="1"/>
</dbReference>
<evidence type="ECO:0000256" key="6">
    <source>
        <dbReference type="SAM" id="SignalP"/>
    </source>
</evidence>
<name>A0A2N5VXJ8_9BASI</name>
<evidence type="ECO:0000313" key="9">
    <source>
        <dbReference type="Proteomes" id="UP000235388"/>
    </source>
</evidence>
<reference evidence="8 9" key="1">
    <citation type="submission" date="2017-11" db="EMBL/GenBank/DDBJ databases">
        <title>De novo assembly and phasing of dikaryotic genomes from two isolates of Puccinia coronata f. sp. avenae, the causal agent of oat crown rust.</title>
        <authorList>
            <person name="Miller M.E."/>
            <person name="Zhang Y."/>
            <person name="Omidvar V."/>
            <person name="Sperschneider J."/>
            <person name="Schwessinger B."/>
            <person name="Raley C."/>
            <person name="Palmer J.M."/>
            <person name="Garnica D."/>
            <person name="Upadhyaya N."/>
            <person name="Rathjen J."/>
            <person name="Taylor J.M."/>
            <person name="Park R.F."/>
            <person name="Dodds P.N."/>
            <person name="Hirsch C.D."/>
            <person name="Kianian S.F."/>
            <person name="Figueroa M."/>
        </authorList>
    </citation>
    <scope>NUCLEOTIDE SEQUENCE [LARGE SCALE GENOMIC DNA]</scope>
    <source>
        <strain evidence="8">12NC29</strain>
    </source>
</reference>
<feature type="signal peptide" evidence="6">
    <location>
        <begin position="1"/>
        <end position="19"/>
    </location>
</feature>
<dbReference type="PANTHER" id="PTHR45969:SF69">
    <property type="entry name" value="FINGER DOMAIN PROTEIN, PUTATIVE (AFU_ORTHOLOGUE AFUA_3G12190)-RELATED"/>
    <property type="match status" value="1"/>
</dbReference>
<keyword evidence="3" id="KW-0862">Zinc</keyword>
<keyword evidence="1" id="KW-0479">Metal-binding</keyword>
<dbReference type="EMBL" id="PGCJ01000042">
    <property type="protein sequence ID" value="PLW54705.1"/>
    <property type="molecule type" value="Genomic_DNA"/>
</dbReference>
<dbReference type="PANTHER" id="PTHR45969">
    <property type="entry name" value="RING ZINC FINGER PROTEIN-RELATED"/>
    <property type="match status" value="1"/>
</dbReference>
<sequence length="402" mass="43579">MFTMVPILLILALAGQCLGMESEQELAQVSGAARHAHLASPSDGVQLHRGANIFNSPSESCDVKLDAEGLARSLSSDDPASSHPATVLPAQHHLSITIDAETAGGSKPNEVVQTPTSFTDLTQPEPSNAEGQSAIDQIPAALENDYFTNPHSDTRPSTSCPSNARIPQSREAKSHAETSQKNDECAICLDDVHASIAPDLKCKHLFHEQCIHDWIRNYRQKNHLNCPRCIQALAKEESPASESDKNSAFWEHLAKLKGPVSKTGGCLSRTELGGQFLTFGNTRIDPRRLQYCLFITCPELVPAQRGVHLLNGLVPAQKVLTKLVPAQRPSEKVNLHTKLVPAQQPSKQGNLLTELVPDLLTKLVPDLLTELVPDLLTELVPDLLTELVPDLLTELVPAQLAG</sequence>
<dbReference type="InterPro" id="IPR013083">
    <property type="entry name" value="Znf_RING/FYVE/PHD"/>
</dbReference>
<dbReference type="Proteomes" id="UP000235388">
    <property type="component" value="Unassembled WGS sequence"/>
</dbReference>
<proteinExistence type="predicted"/>
<feature type="domain" description="RING-type" evidence="7">
    <location>
        <begin position="185"/>
        <end position="229"/>
    </location>
</feature>
<evidence type="ECO:0000256" key="1">
    <source>
        <dbReference type="ARBA" id="ARBA00022723"/>
    </source>
</evidence>
<feature type="chain" id="PRO_5014613665" description="RING-type domain-containing protein" evidence="6">
    <location>
        <begin position="20"/>
        <end position="402"/>
    </location>
</feature>
<dbReference type="InterPro" id="IPR001841">
    <property type="entry name" value="Znf_RING"/>
</dbReference>
<feature type="region of interest" description="Disordered" evidence="5">
    <location>
        <begin position="145"/>
        <end position="178"/>
    </location>
</feature>
<comment type="caution">
    <text evidence="8">The sequence shown here is derived from an EMBL/GenBank/DDBJ whole genome shotgun (WGS) entry which is preliminary data.</text>
</comment>
<feature type="compositionally biased region" description="Polar residues" evidence="5">
    <location>
        <begin position="146"/>
        <end position="166"/>
    </location>
</feature>
<feature type="compositionally biased region" description="Basic and acidic residues" evidence="5">
    <location>
        <begin position="168"/>
        <end position="178"/>
    </location>
</feature>
<dbReference type="AlphaFoldDB" id="A0A2N5VXJ8"/>
<dbReference type="OrthoDB" id="8062037at2759"/>
<gene>
    <name evidence="8" type="ORF">PCANC_11656</name>
</gene>
<dbReference type="GO" id="GO:0008270">
    <property type="term" value="F:zinc ion binding"/>
    <property type="evidence" value="ECO:0007669"/>
    <property type="project" value="UniProtKB-KW"/>
</dbReference>